<proteinExistence type="predicted"/>
<keyword evidence="1" id="KW-0812">Transmembrane</keyword>
<dbReference type="EMBL" id="ALPT02000036">
    <property type="protein sequence ID" value="KGA97149.1"/>
    <property type="molecule type" value="Genomic_DNA"/>
</dbReference>
<dbReference type="InterPro" id="IPR051599">
    <property type="entry name" value="Cell_Envelope_Assoc"/>
</dbReference>
<dbReference type="PANTHER" id="PTHR30336">
    <property type="entry name" value="INNER MEMBRANE PROTEIN, PROBABLE PERMEASE"/>
    <property type="match status" value="1"/>
</dbReference>
<keyword evidence="5" id="KW-1185">Reference proteome</keyword>
<evidence type="ECO:0000313" key="6">
    <source>
        <dbReference type="Proteomes" id="UP000297014"/>
    </source>
</evidence>
<evidence type="ECO:0000313" key="3">
    <source>
        <dbReference type="EMBL" id="KGA97149.1"/>
    </source>
</evidence>
<name>A0A094WH87_ALKAL</name>
<reference evidence="4 6" key="2">
    <citation type="submission" date="2014-01" db="EMBL/GenBank/DDBJ databases">
        <title>Draft genome sequencing of Bacillus alcalophilus CGMCC 1.3604.</title>
        <authorList>
            <person name="Yang J."/>
            <person name="Diao L."/>
            <person name="Yang S."/>
        </authorList>
    </citation>
    <scope>NUCLEOTIDE SEQUENCE [LARGE SCALE GENOMIC DNA]</scope>
    <source>
        <strain evidence="4 6">CGMCC 1.3604</strain>
    </source>
</reference>
<keyword evidence="1" id="KW-0472">Membrane</keyword>
<dbReference type="InterPro" id="IPR014729">
    <property type="entry name" value="Rossmann-like_a/b/a_fold"/>
</dbReference>
<dbReference type="InterPro" id="IPR003848">
    <property type="entry name" value="DUF218"/>
</dbReference>
<dbReference type="Proteomes" id="UP000002754">
    <property type="component" value="Unassembled WGS sequence"/>
</dbReference>
<dbReference type="Proteomes" id="UP000297014">
    <property type="component" value="Unassembled WGS sequence"/>
</dbReference>
<dbReference type="CDD" id="cd06259">
    <property type="entry name" value="YdcF-like"/>
    <property type="match status" value="1"/>
</dbReference>
<gene>
    <name evidence="4" type="ORF">AJ85_09910</name>
    <name evidence="3" type="ORF">BALCAV_0212055</name>
</gene>
<organism evidence="3 5">
    <name type="scientific">Alkalihalobacillus alcalophilus ATCC 27647 = CGMCC 1.3604</name>
    <dbReference type="NCBI Taxonomy" id="1218173"/>
    <lineage>
        <taxon>Bacteria</taxon>
        <taxon>Bacillati</taxon>
        <taxon>Bacillota</taxon>
        <taxon>Bacilli</taxon>
        <taxon>Bacillales</taxon>
        <taxon>Bacillaceae</taxon>
        <taxon>Alkalihalobacillus</taxon>
    </lineage>
</organism>
<reference evidence="3 5" key="1">
    <citation type="journal article" date="2014" name="Genome Announc.">
        <title>Draft Genome Sequence of Bacillus alcalophilus AV1934, a Classic Alkaliphile Isolated from Human Feces in 1934.</title>
        <authorList>
            <person name="Attie O."/>
            <person name="Jayaprakash A."/>
            <person name="Shah H."/>
            <person name="Paulsen I.T."/>
            <person name="Morino M."/>
            <person name="Takahashi Y."/>
            <person name="Narumi I."/>
            <person name="Sachidanandam R."/>
            <person name="Satoh K."/>
            <person name="Ito M."/>
            <person name="Krulwich T.A."/>
        </authorList>
    </citation>
    <scope>NUCLEOTIDE SEQUENCE [LARGE SCALE GENOMIC DNA]</scope>
    <source>
        <strain evidence="3 5">AV1934</strain>
    </source>
</reference>
<accession>A0A094WH87</accession>
<feature type="transmembrane region" description="Helical" evidence="1">
    <location>
        <begin position="9"/>
        <end position="33"/>
    </location>
</feature>
<dbReference type="EMBL" id="JALP01000133">
    <property type="protein sequence ID" value="THG90573.1"/>
    <property type="molecule type" value="Genomic_DNA"/>
</dbReference>
<sequence length="200" mass="22595">MIQKYQTRIVVALIIIAILVIFIVHTAITIWAFGEENQLVVTDVAVVLGAAVWENEPSPVFRERINHSIWLYENGYVEKVIFTGGKGEGDDYAESEIAREYAIIKGIKPDDILVEDVSTITEENLQNAFSLSNEHGFDTFTIVSDPLHMKRAMLMANDIGMEAYSSPTQTSAYTTLKSKIPFLAREVFFYIGYILSMLFR</sequence>
<dbReference type="RefSeq" id="WP_003322082.1">
    <property type="nucleotide sequence ID" value="NZ_ALPT02000036.1"/>
</dbReference>
<dbReference type="OrthoDB" id="9782395at2"/>
<evidence type="ECO:0000313" key="4">
    <source>
        <dbReference type="EMBL" id="THG90573.1"/>
    </source>
</evidence>
<evidence type="ECO:0000313" key="5">
    <source>
        <dbReference type="Proteomes" id="UP000002754"/>
    </source>
</evidence>
<dbReference type="Gene3D" id="3.40.50.620">
    <property type="entry name" value="HUPs"/>
    <property type="match status" value="1"/>
</dbReference>
<feature type="domain" description="DUF218" evidence="2">
    <location>
        <begin position="43"/>
        <end position="172"/>
    </location>
</feature>
<dbReference type="GO" id="GO:0005886">
    <property type="term" value="C:plasma membrane"/>
    <property type="evidence" value="ECO:0007669"/>
    <property type="project" value="TreeGrafter"/>
</dbReference>
<dbReference type="AlphaFoldDB" id="A0A094WH87"/>
<dbReference type="Pfam" id="PF02698">
    <property type="entry name" value="DUF218"/>
    <property type="match status" value="1"/>
</dbReference>
<evidence type="ECO:0000256" key="1">
    <source>
        <dbReference type="SAM" id="Phobius"/>
    </source>
</evidence>
<keyword evidence="1" id="KW-1133">Transmembrane helix</keyword>
<dbReference type="eggNOG" id="COG1434">
    <property type="taxonomic scope" value="Bacteria"/>
</dbReference>
<protein>
    <submittedName>
        <fullName evidence="3">Multidrug MFS transporter</fullName>
    </submittedName>
</protein>
<evidence type="ECO:0000259" key="2">
    <source>
        <dbReference type="Pfam" id="PF02698"/>
    </source>
</evidence>
<comment type="caution">
    <text evidence="3">The sequence shown here is derived from an EMBL/GenBank/DDBJ whole genome shotgun (WGS) entry which is preliminary data.</text>
</comment>
<dbReference type="PANTHER" id="PTHR30336:SF20">
    <property type="entry name" value="DUF218 DOMAIN-CONTAINING PROTEIN"/>
    <property type="match status" value="1"/>
</dbReference>